<dbReference type="EMBL" id="QGNW01000366">
    <property type="protein sequence ID" value="RVW74677.1"/>
    <property type="molecule type" value="Genomic_DNA"/>
</dbReference>
<evidence type="ECO:0000256" key="1">
    <source>
        <dbReference type="SAM" id="MobiDB-lite"/>
    </source>
</evidence>
<name>A0A438GR56_VITVI</name>
<evidence type="ECO:0000313" key="2">
    <source>
        <dbReference type="EMBL" id="RVW74677.1"/>
    </source>
</evidence>
<gene>
    <name evidence="2" type="ORF">CK203_052056</name>
</gene>
<organism evidence="2 3">
    <name type="scientific">Vitis vinifera</name>
    <name type="common">Grape</name>
    <dbReference type="NCBI Taxonomy" id="29760"/>
    <lineage>
        <taxon>Eukaryota</taxon>
        <taxon>Viridiplantae</taxon>
        <taxon>Streptophyta</taxon>
        <taxon>Embryophyta</taxon>
        <taxon>Tracheophyta</taxon>
        <taxon>Spermatophyta</taxon>
        <taxon>Magnoliopsida</taxon>
        <taxon>eudicotyledons</taxon>
        <taxon>Gunneridae</taxon>
        <taxon>Pentapetalae</taxon>
        <taxon>rosids</taxon>
        <taxon>Vitales</taxon>
        <taxon>Vitaceae</taxon>
        <taxon>Viteae</taxon>
        <taxon>Vitis</taxon>
    </lineage>
</organism>
<feature type="compositionally biased region" description="Low complexity" evidence="1">
    <location>
        <begin position="128"/>
        <end position="138"/>
    </location>
</feature>
<reference evidence="2 3" key="1">
    <citation type="journal article" date="2018" name="PLoS Genet.">
        <title>Population sequencing reveals clonal diversity and ancestral inbreeding in the grapevine cultivar Chardonnay.</title>
        <authorList>
            <person name="Roach M.J."/>
            <person name="Johnson D.L."/>
            <person name="Bohlmann J."/>
            <person name="van Vuuren H.J."/>
            <person name="Jones S.J."/>
            <person name="Pretorius I.S."/>
            <person name="Schmidt S.A."/>
            <person name="Borneman A.R."/>
        </authorList>
    </citation>
    <scope>NUCLEOTIDE SEQUENCE [LARGE SCALE GENOMIC DNA]</scope>
    <source>
        <strain evidence="3">cv. Chardonnay</strain>
        <tissue evidence="2">Leaf</tissue>
    </source>
</reference>
<dbReference type="AlphaFoldDB" id="A0A438GR56"/>
<proteinExistence type="predicted"/>
<dbReference type="InterPro" id="IPR036691">
    <property type="entry name" value="Endo/exonu/phosph_ase_sf"/>
</dbReference>
<evidence type="ECO:0000313" key="3">
    <source>
        <dbReference type="Proteomes" id="UP000288805"/>
    </source>
</evidence>
<protein>
    <recommendedName>
        <fullName evidence="4">DUF4283 domain-containing protein</fullName>
    </recommendedName>
</protein>
<dbReference type="PANTHER" id="PTHR33710">
    <property type="entry name" value="BNAC02G09200D PROTEIN"/>
    <property type="match status" value="1"/>
</dbReference>
<dbReference type="Proteomes" id="UP000288805">
    <property type="component" value="Unassembled WGS sequence"/>
</dbReference>
<evidence type="ECO:0008006" key="4">
    <source>
        <dbReference type="Google" id="ProtNLM"/>
    </source>
</evidence>
<dbReference type="Gene3D" id="3.60.10.10">
    <property type="entry name" value="Endonuclease/exonuclease/phosphatase"/>
    <property type="match status" value="1"/>
</dbReference>
<sequence length="544" mass="61746">MHRCWVFGGRREKTRGLGEDCGLTRFIMGSSHSEKSRGGMRGFLGSRHPNGEVGRIAVGSDFGEVKREELPNVVEIWVEECGKEVGAGEEVGGEGSVRTGKHVVEVDEGSRLEALVQFVDGTRGQTSGSGRPSVPSRSLDGSSGRFLGGLQLLADLHSEVRSLTDHALLEEALRVVCETVQGELPLRVINAPGFIKGETITRWELMEVSNGCIEERRAELSSIRTKPQEARGWEEVTWEESDLARFSKFLGFPTEGLEKDILDFLVKIRKRRERIHSKTLLEKSKFERELKRLECSINYEMGKNRNLVCKEEGARSWKSNEVKDSELEWGILICWDKRTLNVLEMEESREERVWLWEELRAIRGIWDDPWCLGGDFNVTLSQRERSRQGRLTSAMRGFAQIVDELELLDLPMQGVCLLGMGSRLPRPTSDHFPILLEGGGLRRGPSPIRFENMWLKVDGFKDLIRGWWQGTVVRGNASYRLATKLKELKQRIKVWNRDVFGRLEVNRNSALQQVEFRDGVESERSLSEGETKSLEDPNALGEHK</sequence>
<comment type="caution">
    <text evidence="2">The sequence shown here is derived from an EMBL/GenBank/DDBJ whole genome shotgun (WGS) entry which is preliminary data.</text>
</comment>
<accession>A0A438GR56</accession>
<feature type="region of interest" description="Disordered" evidence="1">
    <location>
        <begin position="121"/>
        <end position="142"/>
    </location>
</feature>
<dbReference type="SUPFAM" id="SSF56219">
    <property type="entry name" value="DNase I-like"/>
    <property type="match status" value="1"/>
</dbReference>
<dbReference type="PANTHER" id="PTHR33710:SF64">
    <property type="entry name" value="ENDONUCLEASE_EXONUCLEASE_PHOSPHATASE DOMAIN-CONTAINING PROTEIN"/>
    <property type="match status" value="1"/>
</dbReference>
<feature type="region of interest" description="Disordered" evidence="1">
    <location>
        <begin position="518"/>
        <end position="544"/>
    </location>
</feature>